<dbReference type="RefSeq" id="WP_085766114.1">
    <property type="nucleotide sequence ID" value="NZ_CP019344.1"/>
</dbReference>
<dbReference type="InterPro" id="IPR029045">
    <property type="entry name" value="ClpP/crotonase-like_dom_sf"/>
</dbReference>
<reference evidence="2 3" key="1">
    <citation type="submission" date="2016-11" db="EMBL/GenBank/DDBJ databases">
        <title>Trade-off between light-utilization and light-protection in marine flavobacteria.</title>
        <authorList>
            <person name="Kumagai Y."/>
        </authorList>
    </citation>
    <scope>NUCLEOTIDE SEQUENCE [LARGE SCALE GENOMIC DNA]</scope>
    <source>
        <strain evidence="2 3">JCM 13191</strain>
    </source>
</reference>
<dbReference type="EMBL" id="CP019344">
    <property type="protein sequence ID" value="ARN77307.1"/>
    <property type="molecule type" value="Genomic_DNA"/>
</dbReference>
<dbReference type="Proteomes" id="UP000193431">
    <property type="component" value="Chromosome"/>
</dbReference>
<evidence type="ECO:0008006" key="4">
    <source>
        <dbReference type="Google" id="ProtNLM"/>
    </source>
</evidence>
<evidence type="ECO:0000313" key="3">
    <source>
        <dbReference type="Proteomes" id="UP000193431"/>
    </source>
</evidence>
<dbReference type="AlphaFoldDB" id="A0A1W6MIB2"/>
<dbReference type="Gene3D" id="3.90.226.10">
    <property type="entry name" value="2-enoyl-CoA Hydratase, Chain A, domain 1"/>
    <property type="match status" value="2"/>
</dbReference>
<keyword evidence="1" id="KW-0732">Signal</keyword>
<keyword evidence="3" id="KW-1185">Reference proteome</keyword>
<proteinExistence type="predicted"/>
<evidence type="ECO:0000313" key="2">
    <source>
        <dbReference type="EMBL" id="ARN77307.1"/>
    </source>
</evidence>
<evidence type="ECO:0000256" key="1">
    <source>
        <dbReference type="SAM" id="SignalP"/>
    </source>
</evidence>
<protein>
    <recommendedName>
        <fullName evidence="4">Tail specific protease domain-containing protein</fullName>
    </recommendedName>
</protein>
<gene>
    <name evidence="2" type="ORF">BST97_04535</name>
</gene>
<sequence>MRTTFIYTALFFILNLSLVNAQKVACDCKAELDFYYQESQNLISFKDQFNKKDKLAYQNLFHNLKSEISGSESSIECLQIISQLAAQIKDEHASLRMKGFDIEKSQKLTDPENLKLLKASLYFKSLPRLDVNIDSLKTFAQAVDQSSAQGVYSNQIVTVAVTEIDAGSYQAIVLDSESPVWEKGMVYAYFDRIEANRYQLILAHPDHKVWYALRNEVFENGRFFISNFKKLETPDHFDQVGSDAATFSYEKLDSETGYLRLGSFSRMSDNVSESRALYDEVKGKIDSENLIVDLRNNIGGADKVAKPWKKLIRKFAKKNQVFVLLNKNSASNAEITADYLTKFDNVTLLGRDSWGACAYGSNYGNAAVSASGLFYFMKTDMDYSYLLEYEERGISVDIELDLKRDWITQTQEFIKSKSRNYDLVAQ</sequence>
<dbReference type="SUPFAM" id="SSF52096">
    <property type="entry name" value="ClpP/crotonase"/>
    <property type="match status" value="1"/>
</dbReference>
<dbReference type="STRING" id="331648.BST97_04535"/>
<feature type="signal peptide" evidence="1">
    <location>
        <begin position="1"/>
        <end position="21"/>
    </location>
</feature>
<name>A0A1W6MIB2_9FLAO</name>
<feature type="chain" id="PRO_5012280815" description="Tail specific protease domain-containing protein" evidence="1">
    <location>
        <begin position="22"/>
        <end position="426"/>
    </location>
</feature>
<organism evidence="2 3">
    <name type="scientific">Nonlabens spongiae</name>
    <dbReference type="NCBI Taxonomy" id="331648"/>
    <lineage>
        <taxon>Bacteria</taxon>
        <taxon>Pseudomonadati</taxon>
        <taxon>Bacteroidota</taxon>
        <taxon>Flavobacteriia</taxon>
        <taxon>Flavobacteriales</taxon>
        <taxon>Flavobacteriaceae</taxon>
        <taxon>Nonlabens</taxon>
    </lineage>
</organism>
<accession>A0A1W6MIB2</accession>
<dbReference type="OrthoDB" id="6397760at2"/>